<comment type="caution">
    <text evidence="2">The sequence shown here is derived from an EMBL/GenBank/DDBJ whole genome shotgun (WGS) entry which is preliminary data.</text>
</comment>
<dbReference type="EMBL" id="PQXH01000273">
    <property type="protein sequence ID" value="TGO07461.1"/>
    <property type="molecule type" value="Genomic_DNA"/>
</dbReference>
<feature type="region of interest" description="Disordered" evidence="1">
    <location>
        <begin position="1"/>
        <end position="38"/>
    </location>
</feature>
<protein>
    <submittedName>
        <fullName evidence="2">Uncharacterized protein</fullName>
    </submittedName>
</protein>
<evidence type="ECO:0000313" key="3">
    <source>
        <dbReference type="Proteomes" id="UP000297777"/>
    </source>
</evidence>
<feature type="compositionally biased region" description="Polar residues" evidence="1">
    <location>
        <begin position="23"/>
        <end position="38"/>
    </location>
</feature>
<proteinExistence type="predicted"/>
<dbReference type="OrthoDB" id="10527941at2759"/>
<organism evidence="2 3">
    <name type="scientific">Botrytis tulipae</name>
    <dbReference type="NCBI Taxonomy" id="87230"/>
    <lineage>
        <taxon>Eukaryota</taxon>
        <taxon>Fungi</taxon>
        <taxon>Dikarya</taxon>
        <taxon>Ascomycota</taxon>
        <taxon>Pezizomycotina</taxon>
        <taxon>Leotiomycetes</taxon>
        <taxon>Helotiales</taxon>
        <taxon>Sclerotiniaceae</taxon>
        <taxon>Botrytis</taxon>
    </lineage>
</organism>
<keyword evidence="3" id="KW-1185">Reference proteome</keyword>
<name>A0A4Z1EDM6_9HELO</name>
<feature type="region of interest" description="Disordered" evidence="1">
    <location>
        <begin position="54"/>
        <end position="76"/>
    </location>
</feature>
<evidence type="ECO:0000256" key="1">
    <source>
        <dbReference type="SAM" id="MobiDB-lite"/>
    </source>
</evidence>
<evidence type="ECO:0000313" key="2">
    <source>
        <dbReference type="EMBL" id="TGO07461.1"/>
    </source>
</evidence>
<sequence length="76" mass="8505">MPVKTMELYDVGPAGMRTYPPSEVQSTPPRSMSTIRSGQQKSFGLRFNLHNMHTYESPSKQGRSSWIVSKASVTTK</sequence>
<dbReference type="Proteomes" id="UP000297777">
    <property type="component" value="Unassembled WGS sequence"/>
</dbReference>
<accession>A0A4Z1EDM6</accession>
<gene>
    <name evidence="2" type="ORF">BTUL_0274g00030</name>
</gene>
<reference evidence="2 3" key="1">
    <citation type="submission" date="2017-12" db="EMBL/GenBank/DDBJ databases">
        <title>Comparative genomics of Botrytis spp.</title>
        <authorList>
            <person name="Valero-Jimenez C.A."/>
            <person name="Tapia P."/>
            <person name="Veloso J."/>
            <person name="Silva-Moreno E."/>
            <person name="Staats M."/>
            <person name="Valdes J.H."/>
            <person name="Van Kan J.A.L."/>
        </authorList>
    </citation>
    <scope>NUCLEOTIDE SEQUENCE [LARGE SCALE GENOMIC DNA]</scope>
    <source>
        <strain evidence="2 3">Bt9001</strain>
    </source>
</reference>
<dbReference type="AlphaFoldDB" id="A0A4Z1EDM6"/>